<keyword evidence="1" id="KW-0732">Signal</keyword>
<feature type="signal peptide" evidence="1">
    <location>
        <begin position="1"/>
        <end position="20"/>
    </location>
</feature>
<dbReference type="InterPro" id="IPR011047">
    <property type="entry name" value="Quinoprotein_ADH-like_sf"/>
</dbReference>
<dbReference type="EMBL" id="SJPI01000001">
    <property type="protein sequence ID" value="TWT53541.1"/>
    <property type="molecule type" value="Genomic_DNA"/>
</dbReference>
<dbReference type="InterPro" id="IPR015943">
    <property type="entry name" value="WD40/YVTN_repeat-like_dom_sf"/>
</dbReference>
<comment type="caution">
    <text evidence="3">The sequence shown here is derived from an EMBL/GenBank/DDBJ whole genome shotgun (WGS) entry which is preliminary data.</text>
</comment>
<protein>
    <submittedName>
        <fullName evidence="3">Outer membrane biogenesis protein BamB</fullName>
    </submittedName>
</protein>
<evidence type="ECO:0000313" key="4">
    <source>
        <dbReference type="Proteomes" id="UP000316598"/>
    </source>
</evidence>
<dbReference type="RefSeq" id="WP_146513740.1">
    <property type="nucleotide sequence ID" value="NZ_SJPI01000001.1"/>
</dbReference>
<evidence type="ECO:0000256" key="1">
    <source>
        <dbReference type="SAM" id="SignalP"/>
    </source>
</evidence>
<dbReference type="PANTHER" id="PTHR34512">
    <property type="entry name" value="CELL SURFACE PROTEIN"/>
    <property type="match status" value="1"/>
</dbReference>
<reference evidence="3 4" key="1">
    <citation type="submission" date="2019-02" db="EMBL/GenBank/DDBJ databases">
        <title>Deep-cultivation of Planctomycetes and their phenomic and genomic characterization uncovers novel biology.</title>
        <authorList>
            <person name="Wiegand S."/>
            <person name="Jogler M."/>
            <person name="Boedeker C."/>
            <person name="Pinto D."/>
            <person name="Vollmers J."/>
            <person name="Rivas-Marin E."/>
            <person name="Kohn T."/>
            <person name="Peeters S.H."/>
            <person name="Heuer A."/>
            <person name="Rast P."/>
            <person name="Oberbeckmann S."/>
            <person name="Bunk B."/>
            <person name="Jeske O."/>
            <person name="Meyerdierks A."/>
            <person name="Storesund J.E."/>
            <person name="Kallscheuer N."/>
            <person name="Luecker S."/>
            <person name="Lage O.M."/>
            <person name="Pohl T."/>
            <person name="Merkel B.J."/>
            <person name="Hornburger P."/>
            <person name="Mueller R.-W."/>
            <person name="Bruemmer F."/>
            <person name="Labrenz M."/>
            <person name="Spormann A.M."/>
            <person name="Op Den Camp H."/>
            <person name="Overmann J."/>
            <person name="Amann R."/>
            <person name="Jetten M.S.M."/>
            <person name="Mascher T."/>
            <person name="Medema M.H."/>
            <person name="Devos D.P."/>
            <person name="Kaster A.-K."/>
            <person name="Ovreas L."/>
            <person name="Rohde M."/>
            <person name="Galperin M.Y."/>
            <person name="Jogler C."/>
        </authorList>
    </citation>
    <scope>NUCLEOTIDE SEQUENCE [LARGE SCALE GENOMIC DNA]</scope>
    <source>
        <strain evidence="3 4">Pla22</strain>
    </source>
</reference>
<proteinExistence type="predicted"/>
<keyword evidence="4" id="KW-1185">Reference proteome</keyword>
<dbReference type="Proteomes" id="UP000316598">
    <property type="component" value="Unassembled WGS sequence"/>
</dbReference>
<evidence type="ECO:0000259" key="2">
    <source>
        <dbReference type="Pfam" id="PF13360"/>
    </source>
</evidence>
<gene>
    <name evidence="3" type="ORF">Pla22_11700</name>
</gene>
<evidence type="ECO:0000313" key="3">
    <source>
        <dbReference type="EMBL" id="TWT53541.1"/>
    </source>
</evidence>
<feature type="domain" description="Pyrrolo-quinoline quinone repeat" evidence="2">
    <location>
        <begin position="138"/>
        <end position="348"/>
    </location>
</feature>
<dbReference type="Pfam" id="PF13360">
    <property type="entry name" value="PQQ_2"/>
    <property type="match status" value="1"/>
</dbReference>
<dbReference type="AlphaFoldDB" id="A0A5C5WTV5"/>
<name>A0A5C5WTV5_9BACT</name>
<dbReference type="Gene3D" id="2.130.10.10">
    <property type="entry name" value="YVTN repeat-like/Quinoprotein amine dehydrogenase"/>
    <property type="match status" value="1"/>
</dbReference>
<organism evidence="3 4">
    <name type="scientific">Rubripirellula amarantea</name>
    <dbReference type="NCBI Taxonomy" id="2527999"/>
    <lineage>
        <taxon>Bacteria</taxon>
        <taxon>Pseudomonadati</taxon>
        <taxon>Planctomycetota</taxon>
        <taxon>Planctomycetia</taxon>
        <taxon>Pirellulales</taxon>
        <taxon>Pirellulaceae</taxon>
        <taxon>Rubripirellula</taxon>
    </lineage>
</organism>
<feature type="chain" id="PRO_5023055122" evidence="1">
    <location>
        <begin position="21"/>
        <end position="438"/>
    </location>
</feature>
<dbReference type="SUPFAM" id="SSF50998">
    <property type="entry name" value="Quinoprotein alcohol dehydrogenase-like"/>
    <property type="match status" value="1"/>
</dbReference>
<accession>A0A5C5WTV5</accession>
<dbReference type="PANTHER" id="PTHR34512:SF30">
    <property type="entry name" value="OUTER MEMBRANE PROTEIN ASSEMBLY FACTOR BAMB"/>
    <property type="match status" value="1"/>
</dbReference>
<dbReference type="OrthoDB" id="244732at2"/>
<sequence length="438" mass="47848" precursor="true">MSVRLIHNSIVTATFLGAVAVSLSLASMHTQVRAETWPSWRGENGDNHASSETDAPIRWNIDTGENVLWQTKIPGRGHSSPIVVAESIFLTTADANEKTQSLVKINRKSGRLMNSWVLHRGTLPAQIHSNNSYASPTPAFDGEDLFVVFHTDDAIMLSKVTIEGRVVWQKRVSRFEPSRFQFGYGASPLIHDDLVIVAAEYDGPDSGLYALDRNSGVERWKVPRPSNLNFASPIAATIAGTRQVLLAGAEMITSYDPVTGRKLWSVDESTEAICGTAVWDGRRVMISGGNPASGTWCVSGDGTEKQLWNNGVKCYEQSLLTIDNFVFAVADSGVAYCWRTSDGKEMWKKRLFGGGISSSPLLVQDRFYFASEAGEMFIIKAIPDRFELLATHQVGDSMFASPVAVDNQLYLRFAKGSGGQRQEYLAAIGVLTANGSAD</sequence>
<dbReference type="InterPro" id="IPR002372">
    <property type="entry name" value="PQQ_rpt_dom"/>
</dbReference>